<evidence type="ECO:0000313" key="3">
    <source>
        <dbReference type="Proteomes" id="UP000070134"/>
    </source>
</evidence>
<dbReference type="InterPro" id="IPR013096">
    <property type="entry name" value="Cupin_2"/>
</dbReference>
<proteinExistence type="predicted"/>
<keyword evidence="2" id="KW-0413">Isomerase</keyword>
<dbReference type="GO" id="GO:0016853">
    <property type="term" value="F:isomerase activity"/>
    <property type="evidence" value="ECO:0007669"/>
    <property type="project" value="UniProtKB-KW"/>
</dbReference>
<dbReference type="EMBL" id="CP014518">
    <property type="protein sequence ID" value="AMM31948.1"/>
    <property type="molecule type" value="Genomic_DNA"/>
</dbReference>
<dbReference type="Pfam" id="PF07883">
    <property type="entry name" value="Cupin_2"/>
    <property type="match status" value="1"/>
</dbReference>
<accession>A0A126ZXQ0</accession>
<reference evidence="2 3" key="1">
    <citation type="submission" date="2016-02" db="EMBL/GenBank/DDBJ databases">
        <title>Complete genome of Sinomonas atrocyanea KCTC 3377.</title>
        <authorList>
            <person name="Kim K.M."/>
        </authorList>
    </citation>
    <scope>NUCLEOTIDE SEQUENCE [LARGE SCALE GENOMIC DNA]</scope>
    <source>
        <strain evidence="2 3">KCTC 3377</strain>
    </source>
</reference>
<evidence type="ECO:0000313" key="2">
    <source>
        <dbReference type="EMBL" id="AMM31948.1"/>
    </source>
</evidence>
<sequence>MSLNESLYSEVVSFDDVPLEVARPGITRKAYATDEVMIVWNTVEKGLELRPHSHEDFDQLVFILEGEADYYVDGVAHHMGPRDLMLVQRGKEHYIDVTSGPCVNIDIFVPPRADYAHLTAWVANLAHKEPLTIGAQS</sequence>
<dbReference type="AlphaFoldDB" id="A0A126ZXQ0"/>
<dbReference type="STRING" id="37927.SA2016_1268"/>
<feature type="domain" description="Cupin type-2" evidence="1">
    <location>
        <begin position="42"/>
        <end position="107"/>
    </location>
</feature>
<dbReference type="InterPro" id="IPR011051">
    <property type="entry name" value="RmlC_Cupin_sf"/>
</dbReference>
<evidence type="ECO:0000259" key="1">
    <source>
        <dbReference type="Pfam" id="PF07883"/>
    </source>
</evidence>
<dbReference type="KEGG" id="satk:SA2016_1268"/>
<dbReference type="RefSeq" id="WP_066496691.1">
    <property type="nucleotide sequence ID" value="NZ_BJMO01000065.1"/>
</dbReference>
<dbReference type="SUPFAM" id="SSF51182">
    <property type="entry name" value="RmlC-like cupins"/>
    <property type="match status" value="1"/>
</dbReference>
<organism evidence="2 3">
    <name type="scientific">Sinomonas atrocyanea</name>
    <dbReference type="NCBI Taxonomy" id="37927"/>
    <lineage>
        <taxon>Bacteria</taxon>
        <taxon>Bacillati</taxon>
        <taxon>Actinomycetota</taxon>
        <taxon>Actinomycetes</taxon>
        <taxon>Micrococcales</taxon>
        <taxon>Micrococcaceae</taxon>
        <taxon>Sinomonas</taxon>
    </lineage>
</organism>
<keyword evidence="3" id="KW-1185">Reference proteome</keyword>
<dbReference type="InterPro" id="IPR014710">
    <property type="entry name" value="RmlC-like_jellyroll"/>
</dbReference>
<gene>
    <name evidence="2" type="ORF">SA2016_1268</name>
</gene>
<dbReference type="Proteomes" id="UP000070134">
    <property type="component" value="Chromosome"/>
</dbReference>
<protein>
    <submittedName>
        <fullName evidence="2">Mannose-6-phosphate isomerase</fullName>
    </submittedName>
</protein>
<name>A0A126ZXQ0_9MICC</name>
<dbReference type="OrthoDB" id="8882910at2"/>
<dbReference type="Gene3D" id="2.60.120.10">
    <property type="entry name" value="Jelly Rolls"/>
    <property type="match status" value="1"/>
</dbReference>